<reference evidence="1" key="1">
    <citation type="submission" date="2020-12" db="EMBL/GenBank/DDBJ databases">
        <authorList>
            <person name="Kotta-Loizou I."/>
        </authorList>
    </citation>
    <scope>NUCLEOTIDE SEQUENCE</scope>
</reference>
<organism evidence="1">
    <name type="scientific">Beauveria bassiana polymycovirus 3</name>
    <dbReference type="NCBI Taxonomy" id="1740648"/>
    <lineage>
        <taxon>Viruses</taxon>
        <taxon>Riboviria</taxon>
        <taxon>Riboviria incertae sedis</taxon>
        <taxon>Polymycoviridae</taxon>
        <taxon>Polymycovirus</taxon>
    </lineage>
</organism>
<gene>
    <name evidence="1" type="primary">ORF5</name>
</gene>
<evidence type="ECO:0000313" key="1">
    <source>
        <dbReference type="EMBL" id="CAD7829827.1"/>
    </source>
</evidence>
<accession>A0A7R9NGD6</accession>
<proteinExistence type="predicted"/>
<dbReference type="EMBL" id="LR991942">
    <property type="protein sequence ID" value="CAD7829827.1"/>
    <property type="molecule type" value="Genomic_RNA"/>
</dbReference>
<sequence length="170" mass="18468">MPFLGTHLPPAVANVRVGRDALALHRSSQSSEFTGANGVPREWVVRLVPPDGPWPDPQFNLRFRLTDWAVEQLPAEQREIACDVDVVYYPVFLPLGSYSALDPGPGLYWLFIDGLDPWLSIRVIDVIDAGLGAGAVPVFIDRVSGRTGPDPLLLAVEAAELGSRGPVFGR</sequence>
<protein>
    <submittedName>
        <fullName evidence="1">Uncharacterized protein</fullName>
    </submittedName>
</protein>
<name>A0A7R9NGD6_9VIRU</name>